<evidence type="ECO:0000313" key="4">
    <source>
        <dbReference type="Proteomes" id="UP000587991"/>
    </source>
</evidence>
<feature type="transmembrane region" description="Helical" evidence="1">
    <location>
        <begin position="134"/>
        <end position="153"/>
    </location>
</feature>
<keyword evidence="4" id="KW-1185">Reference proteome</keyword>
<feature type="transmembrane region" description="Helical" evidence="1">
    <location>
        <begin position="88"/>
        <end position="113"/>
    </location>
</feature>
<name>A0A847SEZ7_9NEIS</name>
<feature type="transmembrane region" description="Helical" evidence="1">
    <location>
        <begin position="204"/>
        <end position="222"/>
    </location>
</feature>
<feature type="transmembrane region" description="Helical" evidence="1">
    <location>
        <begin position="173"/>
        <end position="192"/>
    </location>
</feature>
<keyword evidence="1" id="KW-0812">Transmembrane</keyword>
<dbReference type="Proteomes" id="UP000587991">
    <property type="component" value="Unassembled WGS sequence"/>
</dbReference>
<comment type="caution">
    <text evidence="3">The sequence shown here is derived from an EMBL/GenBank/DDBJ whole genome shotgun (WGS) entry which is preliminary data.</text>
</comment>
<proteinExistence type="predicted"/>
<dbReference type="EMBL" id="JABAIM010000003">
    <property type="protein sequence ID" value="NLR76006.1"/>
    <property type="molecule type" value="Genomic_DNA"/>
</dbReference>
<accession>A0A847SEZ7</accession>
<keyword evidence="1" id="KW-0472">Membrane</keyword>
<dbReference type="InterPro" id="IPR039447">
    <property type="entry name" value="UreH-like_TM_dom"/>
</dbReference>
<protein>
    <submittedName>
        <fullName evidence="3">Sulfite exporter TauE/SafE family protein</fullName>
    </submittedName>
</protein>
<evidence type="ECO:0000256" key="1">
    <source>
        <dbReference type="SAM" id="Phobius"/>
    </source>
</evidence>
<organism evidence="3 4">
    <name type="scientific">Leeia aquatica</name>
    <dbReference type="NCBI Taxonomy" id="2725557"/>
    <lineage>
        <taxon>Bacteria</taxon>
        <taxon>Pseudomonadati</taxon>
        <taxon>Pseudomonadota</taxon>
        <taxon>Betaproteobacteria</taxon>
        <taxon>Neisseriales</taxon>
        <taxon>Leeiaceae</taxon>
        <taxon>Leeia</taxon>
    </lineage>
</organism>
<dbReference type="PANTHER" id="PTHR42208:SF1">
    <property type="entry name" value="HEAVY METAL TRANSPORTER"/>
    <property type="match status" value="1"/>
</dbReference>
<feature type="transmembrane region" description="Helical" evidence="1">
    <location>
        <begin position="20"/>
        <end position="41"/>
    </location>
</feature>
<sequence>MARLVRSGRVPAQYDWLGWWLVGLLGGTHCIGMCGGLVAAFSMGLPARRRMLYWGLLNTGRLLSYMLAGVLAGLLGATLHGYGRLLPLQWLLYMLSQLLLVFLGLHLSGLPTLIPRLEKWGSLLWRHLQPRFRALLPLRTPGQALLAGLFWGWLPCGLVYTALSSALLSGTPVLGAAQMLAFGLGTLPTLLVMGKLAPWLQRPMLRRLSGLLVMVLGGWGIWNGLHLLPSVKAALLL</sequence>
<dbReference type="Pfam" id="PF13386">
    <property type="entry name" value="DsbD_2"/>
    <property type="match status" value="1"/>
</dbReference>
<dbReference type="AlphaFoldDB" id="A0A847SEZ7"/>
<feature type="transmembrane region" description="Helical" evidence="1">
    <location>
        <begin position="62"/>
        <end position="82"/>
    </location>
</feature>
<keyword evidence="1" id="KW-1133">Transmembrane helix</keyword>
<reference evidence="3 4" key="1">
    <citation type="submission" date="2020-04" db="EMBL/GenBank/DDBJ databases">
        <title>Draft genome of Leeia sp. IMCC25680.</title>
        <authorList>
            <person name="Song J."/>
            <person name="Cho J.-C."/>
        </authorList>
    </citation>
    <scope>NUCLEOTIDE SEQUENCE [LARGE SCALE GENOMIC DNA]</scope>
    <source>
        <strain evidence="3 4">IMCC25680</strain>
    </source>
</reference>
<evidence type="ECO:0000259" key="2">
    <source>
        <dbReference type="Pfam" id="PF13386"/>
    </source>
</evidence>
<evidence type="ECO:0000313" key="3">
    <source>
        <dbReference type="EMBL" id="NLR76006.1"/>
    </source>
</evidence>
<gene>
    <name evidence="3" type="ORF">HF682_12645</name>
</gene>
<dbReference type="PANTHER" id="PTHR42208">
    <property type="entry name" value="HEAVY METAL TRANSPORTER-RELATED"/>
    <property type="match status" value="1"/>
</dbReference>
<feature type="domain" description="Urease accessory protein UreH-like transmembrane" evidence="2">
    <location>
        <begin position="20"/>
        <end position="219"/>
    </location>
</feature>